<organism evidence="5 6">
    <name type="scientific">Exiguobacterium undae</name>
    <dbReference type="NCBI Taxonomy" id="169177"/>
    <lineage>
        <taxon>Bacteria</taxon>
        <taxon>Bacillati</taxon>
        <taxon>Bacillota</taxon>
        <taxon>Bacilli</taxon>
        <taxon>Bacillales</taxon>
        <taxon>Bacillales Family XII. Incertae Sedis</taxon>
        <taxon>Exiguobacterium</taxon>
    </lineage>
</organism>
<reference evidence="5 6" key="1">
    <citation type="submission" date="2016-03" db="EMBL/GenBank/DDBJ databases">
        <authorList>
            <person name="Cho S.-Y."/>
            <person name="Lim S."/>
            <person name="Kim H."/>
            <person name="Soh E.H."/>
            <person name="Moon J.S."/>
        </authorList>
    </citation>
    <scope>NUCLEOTIDE SEQUENCE [LARGE SCALE GENOMIC DNA]</scope>
    <source>
        <strain evidence="5 6">KCTC 3810</strain>
    </source>
</reference>
<dbReference type="PANTHER" id="PTHR42756">
    <property type="entry name" value="TRANSCRIPTIONAL REGULATOR, MARR"/>
    <property type="match status" value="1"/>
</dbReference>
<dbReference type="InterPro" id="IPR036388">
    <property type="entry name" value="WH-like_DNA-bd_sf"/>
</dbReference>
<evidence type="ECO:0000313" key="6">
    <source>
        <dbReference type="Proteomes" id="UP000078447"/>
    </source>
</evidence>
<evidence type="ECO:0000256" key="3">
    <source>
        <dbReference type="ARBA" id="ARBA00023163"/>
    </source>
</evidence>
<dbReference type="InterPro" id="IPR000835">
    <property type="entry name" value="HTH_MarR-typ"/>
</dbReference>
<evidence type="ECO:0000259" key="4">
    <source>
        <dbReference type="PROSITE" id="PS50995"/>
    </source>
</evidence>
<keyword evidence="2" id="KW-0238">DNA-binding</keyword>
<dbReference type="InterPro" id="IPR011991">
    <property type="entry name" value="ArsR-like_HTH"/>
</dbReference>
<dbReference type="SMART" id="SM00347">
    <property type="entry name" value="HTH_MARR"/>
    <property type="match status" value="1"/>
</dbReference>
<dbReference type="SUPFAM" id="SSF46785">
    <property type="entry name" value="Winged helix' DNA-binding domain"/>
    <property type="match status" value="1"/>
</dbReference>
<evidence type="ECO:0000313" key="5">
    <source>
        <dbReference type="EMBL" id="OAN12947.1"/>
    </source>
</evidence>
<feature type="domain" description="HTH marR-type" evidence="4">
    <location>
        <begin position="22"/>
        <end position="152"/>
    </location>
</feature>
<dbReference type="InterPro" id="IPR036390">
    <property type="entry name" value="WH_DNA-bd_sf"/>
</dbReference>
<dbReference type="Pfam" id="PF01047">
    <property type="entry name" value="MarR"/>
    <property type="match status" value="1"/>
</dbReference>
<name>A0ABX2V7R4_9BACL</name>
<dbReference type="EMBL" id="LVVL01000012">
    <property type="protein sequence ID" value="OAN12947.1"/>
    <property type="molecule type" value="Genomic_DNA"/>
</dbReference>
<dbReference type="PRINTS" id="PR00598">
    <property type="entry name" value="HTHMARR"/>
</dbReference>
<proteinExistence type="predicted"/>
<dbReference type="Gene3D" id="1.10.10.10">
    <property type="entry name" value="Winged helix-like DNA-binding domain superfamily/Winged helix DNA-binding domain"/>
    <property type="match status" value="1"/>
</dbReference>
<gene>
    <name evidence="5" type="ORF">A3783_10665</name>
</gene>
<dbReference type="PANTHER" id="PTHR42756:SF1">
    <property type="entry name" value="TRANSCRIPTIONAL REPRESSOR OF EMRAB OPERON"/>
    <property type="match status" value="1"/>
</dbReference>
<keyword evidence="6" id="KW-1185">Reference proteome</keyword>
<accession>A0ABX2V7R4</accession>
<keyword evidence="3" id="KW-0804">Transcription</keyword>
<dbReference type="PROSITE" id="PS50995">
    <property type="entry name" value="HTH_MARR_2"/>
    <property type="match status" value="1"/>
</dbReference>
<comment type="caution">
    <text evidence="5">The sequence shown here is derived from an EMBL/GenBank/DDBJ whole genome shotgun (WGS) entry which is preliminary data.</text>
</comment>
<dbReference type="CDD" id="cd00090">
    <property type="entry name" value="HTH_ARSR"/>
    <property type="match status" value="1"/>
</dbReference>
<sequence length="163" mass="18628">MRQGFFERREGCDDLSISCTEKGRLIYALVSVNKTIAQKFDLCTDGFSQTRMDLLAQLEVDTTISQKELQQRVNVDNAAVTRHLKHLETNGMIERVRSATDNRVILVSLTQEGATRIARLREQKDEFLEQLLEGFTADEQHQLAQMMQRIETNALTLPKTTVN</sequence>
<dbReference type="Proteomes" id="UP000078447">
    <property type="component" value="Unassembled WGS sequence"/>
</dbReference>
<protein>
    <submittedName>
        <fullName evidence="5">MarR family transcriptional regulator</fullName>
    </submittedName>
</protein>
<keyword evidence="1" id="KW-0805">Transcription regulation</keyword>
<evidence type="ECO:0000256" key="1">
    <source>
        <dbReference type="ARBA" id="ARBA00023015"/>
    </source>
</evidence>
<evidence type="ECO:0000256" key="2">
    <source>
        <dbReference type="ARBA" id="ARBA00023125"/>
    </source>
</evidence>